<organism evidence="2 3">
    <name type="scientific">Ananas comosus</name>
    <name type="common">Pineapple</name>
    <name type="synonym">Ananas ananas</name>
    <dbReference type="NCBI Taxonomy" id="4615"/>
    <lineage>
        <taxon>Eukaryota</taxon>
        <taxon>Viridiplantae</taxon>
        <taxon>Streptophyta</taxon>
        <taxon>Embryophyta</taxon>
        <taxon>Tracheophyta</taxon>
        <taxon>Spermatophyta</taxon>
        <taxon>Magnoliopsida</taxon>
        <taxon>Liliopsida</taxon>
        <taxon>Poales</taxon>
        <taxon>Bromeliaceae</taxon>
        <taxon>Bromelioideae</taxon>
        <taxon>Ananas</taxon>
    </lineage>
</organism>
<dbReference type="PANTHER" id="PTHR21678">
    <property type="entry name" value="GROWTH INHIBITION AND DIFFERENTIATION RELATED PROTEIN 88"/>
    <property type="match status" value="1"/>
</dbReference>
<feature type="region of interest" description="Disordered" evidence="1">
    <location>
        <begin position="198"/>
        <end position="228"/>
    </location>
</feature>
<dbReference type="InterPro" id="IPR039884">
    <property type="entry name" value="R3HC1/R3HCL"/>
</dbReference>
<feature type="region of interest" description="Disordered" evidence="1">
    <location>
        <begin position="345"/>
        <end position="378"/>
    </location>
</feature>
<dbReference type="PANTHER" id="PTHR21678:SF0">
    <property type="entry name" value="C3H1-TYPE DOMAIN-CONTAINING PROTEIN"/>
    <property type="match status" value="1"/>
</dbReference>
<dbReference type="InterPro" id="IPR012677">
    <property type="entry name" value="Nucleotide-bd_a/b_plait_sf"/>
</dbReference>
<accession>A0A6P5GN30</accession>
<feature type="compositionally biased region" description="Basic and acidic residues" evidence="1">
    <location>
        <begin position="350"/>
        <end position="359"/>
    </location>
</feature>
<feature type="compositionally biased region" description="Low complexity" evidence="1">
    <location>
        <begin position="37"/>
        <end position="47"/>
    </location>
</feature>
<reference evidence="3" key="2">
    <citation type="submission" date="2025-08" db="UniProtKB">
        <authorList>
            <consortium name="RefSeq"/>
        </authorList>
    </citation>
    <scope>IDENTIFICATION</scope>
    <source>
        <tissue evidence="3">Leaf</tissue>
    </source>
</reference>
<dbReference type="AlphaFoldDB" id="A0A6P5GN30"/>
<feature type="compositionally biased region" description="Basic and acidic residues" evidence="1">
    <location>
        <begin position="111"/>
        <end position="133"/>
    </location>
</feature>
<feature type="compositionally biased region" description="Pro residues" evidence="1">
    <location>
        <begin position="48"/>
        <end position="57"/>
    </location>
</feature>
<feature type="region of interest" description="Disordered" evidence="1">
    <location>
        <begin position="93"/>
        <end position="181"/>
    </location>
</feature>
<name>A0A6P5GN30_ANACO</name>
<dbReference type="GO" id="GO:0003676">
    <property type="term" value="F:nucleic acid binding"/>
    <property type="evidence" value="ECO:0007669"/>
    <property type="project" value="InterPro"/>
</dbReference>
<keyword evidence="2" id="KW-1185">Reference proteome</keyword>
<dbReference type="RefSeq" id="XP_020107433.1">
    <property type="nucleotide sequence ID" value="XM_020251844.1"/>
</dbReference>
<protein>
    <submittedName>
        <fullName evidence="3">Coiled-coil domain-containing protein R3HCC1L isoform X1</fullName>
    </submittedName>
</protein>
<reference evidence="2" key="1">
    <citation type="journal article" date="2015" name="Nat. Genet.">
        <title>The pineapple genome and the evolution of CAM photosynthesis.</title>
        <authorList>
            <person name="Ming R."/>
            <person name="VanBuren R."/>
            <person name="Wai C.M."/>
            <person name="Tang H."/>
            <person name="Schatz M.C."/>
            <person name="Bowers J.E."/>
            <person name="Lyons E."/>
            <person name="Wang M.L."/>
            <person name="Chen J."/>
            <person name="Biggers E."/>
            <person name="Zhang J."/>
            <person name="Huang L."/>
            <person name="Zhang L."/>
            <person name="Miao W."/>
            <person name="Zhang J."/>
            <person name="Ye Z."/>
            <person name="Miao C."/>
            <person name="Lin Z."/>
            <person name="Wang H."/>
            <person name="Zhou H."/>
            <person name="Yim W.C."/>
            <person name="Priest H.D."/>
            <person name="Zheng C."/>
            <person name="Woodhouse M."/>
            <person name="Edger P.P."/>
            <person name="Guyot R."/>
            <person name="Guo H.B."/>
            <person name="Guo H."/>
            <person name="Zheng G."/>
            <person name="Singh R."/>
            <person name="Sharma A."/>
            <person name="Min X."/>
            <person name="Zheng Y."/>
            <person name="Lee H."/>
            <person name="Gurtowski J."/>
            <person name="Sedlazeck F.J."/>
            <person name="Harkess A."/>
            <person name="McKain M.R."/>
            <person name="Liao Z."/>
            <person name="Fang J."/>
            <person name="Liu J."/>
            <person name="Zhang X."/>
            <person name="Zhang Q."/>
            <person name="Hu W."/>
            <person name="Qin Y."/>
            <person name="Wang K."/>
            <person name="Chen L.Y."/>
            <person name="Shirley N."/>
            <person name="Lin Y.R."/>
            <person name="Liu L.Y."/>
            <person name="Hernandez A.G."/>
            <person name="Wright C.L."/>
            <person name="Bulone V."/>
            <person name="Tuskan G.A."/>
            <person name="Heath K."/>
            <person name="Zee F."/>
            <person name="Moore P.H."/>
            <person name="Sunkar R."/>
            <person name="Leebens-Mack J.H."/>
            <person name="Mockler T."/>
            <person name="Bennetzen J.L."/>
            <person name="Freeling M."/>
            <person name="Sankoff D."/>
            <person name="Paterson A.H."/>
            <person name="Zhu X."/>
            <person name="Yang X."/>
            <person name="Smith J.A."/>
            <person name="Cushman J.C."/>
            <person name="Paull R.E."/>
            <person name="Yu Q."/>
        </authorList>
    </citation>
    <scope>NUCLEOTIDE SEQUENCE [LARGE SCALE GENOMIC DNA]</scope>
    <source>
        <strain evidence="2">cv. F153</strain>
    </source>
</reference>
<sequence length="378" mass="41551">MDGGGGVAWTDEVEDLVDRGDVDGAISVLEAVVARLEAEEVPSSSSATPPPPPPLPCPGDLGLAAALGDLAELHASRGFSLKADELRSRALALRARADRTPSPNLGGSDPAEEKKTPAKEDVRVSEETKKNQEEEQDDEDDWEAIVDRGAIEDSLKLETDAASSKSTVVEEPVVSATPKRRGRGSFLYDKSVLYSDHHGEHTTLEDKAEAKDKPEAHEYQDADKASGNRSVRFGTSHVLVVYDFPPSTRTTELEKIFEDFRDRGVAIRWVNDTVALAVFRTPSVAYEALNSVSSRYKLRLLDEDDDLFPKLDIKDLEPPYPRPKTSARTAQRLIAQVMGIRPTSNFGSAELKKQEEARKNRIVARQTMRDEAWGSDKS</sequence>
<dbReference type="InterPro" id="IPR035979">
    <property type="entry name" value="RBD_domain_sf"/>
</dbReference>
<feature type="compositionally biased region" description="Acidic residues" evidence="1">
    <location>
        <begin position="134"/>
        <end position="144"/>
    </location>
</feature>
<dbReference type="Gramene" id="Aco016778.1.mrna1">
    <property type="protein sequence ID" value="Aco016778.1.mrna1"/>
    <property type="gene ID" value="Aco016778.1.path1"/>
</dbReference>
<dbReference type="OrthoDB" id="5418203at2759"/>
<feature type="compositionally biased region" description="Basic and acidic residues" evidence="1">
    <location>
        <begin position="198"/>
        <end position="226"/>
    </location>
</feature>
<dbReference type="GeneID" id="109723470"/>
<evidence type="ECO:0000313" key="2">
    <source>
        <dbReference type="Proteomes" id="UP000515123"/>
    </source>
</evidence>
<evidence type="ECO:0000313" key="3">
    <source>
        <dbReference type="RefSeq" id="XP_020107433.1"/>
    </source>
</evidence>
<dbReference type="Proteomes" id="UP000515123">
    <property type="component" value="Linkage group 17"/>
</dbReference>
<evidence type="ECO:0000256" key="1">
    <source>
        <dbReference type="SAM" id="MobiDB-lite"/>
    </source>
</evidence>
<feature type="compositionally biased region" description="Basic and acidic residues" evidence="1">
    <location>
        <begin position="145"/>
        <end position="159"/>
    </location>
</feature>
<feature type="compositionally biased region" description="Basic and acidic residues" evidence="1">
    <location>
        <begin position="367"/>
        <end position="378"/>
    </location>
</feature>
<gene>
    <name evidence="3" type="primary">LOC109723470</name>
</gene>
<proteinExistence type="predicted"/>
<dbReference type="Gene3D" id="3.30.70.330">
    <property type="match status" value="1"/>
</dbReference>
<feature type="region of interest" description="Disordered" evidence="1">
    <location>
        <begin position="37"/>
        <end position="60"/>
    </location>
</feature>
<dbReference type="SUPFAM" id="SSF54928">
    <property type="entry name" value="RNA-binding domain, RBD"/>
    <property type="match status" value="1"/>
</dbReference>